<feature type="domain" description="Piwi" evidence="2">
    <location>
        <begin position="674"/>
        <end position="1022"/>
    </location>
</feature>
<proteinExistence type="predicted"/>
<gene>
    <name evidence="3" type="ORF">P171DRAFT_477170</name>
</gene>
<dbReference type="OrthoDB" id="3800893at2759"/>
<name>A0A9P4P7D8_9PLEO</name>
<dbReference type="InterPro" id="IPR003165">
    <property type="entry name" value="Piwi"/>
</dbReference>
<dbReference type="InterPro" id="IPR036397">
    <property type="entry name" value="RNaseH_sf"/>
</dbReference>
<dbReference type="InterPro" id="IPR012337">
    <property type="entry name" value="RNaseH-like_sf"/>
</dbReference>
<dbReference type="AlphaFoldDB" id="A0A9P4P7D8"/>
<sequence length="1093" mass="124275">MGYPPKNKKIDRNDQFPTWPVTHSKKGPFTARSSTTFDRVDSLFSTTSASTTSIVPTGSTTRFTFEDGTPSSKTSLGKVHYELKRLPALLLIDVDVTIAEPVTAGKGLLPLREDSMGVGGRLMVQSGNLRKQALKEYIEVDLGGLAERKDIALDLEARSNQLDKATSATNNIGTCAFSGQRFGRTNRLIIPVSDAKVAGQLFTKFDQTRDLSGVKKEIRRAEKRANPSKLDHTITCTIVRKSVFLDPKVENFKNDVNLKEAVALYRRSAQLLFEHYCSSAIPALFSGTPSELLHPHEDWVGRSHIHTAAPWKYTVRLRPHFGEDLRLFFDYDLVPVVKDGEDVAKFAAYLFPANHPTAPTSMSQTLKRHLSGLRVTYPFAKAIRKHHKLIAKENHWEVVERTDDKDDSRVMLERAYTIRDVKANSDVGLVVPVTEISEDASKKKFLNVKDYTRKCQAPLTQHLSEDEILKNEFNHLPLADIGKNRPFWVPLDLLKFSSDQVPPHMAHLTEEMQRLREPLDPLQFVQIGVDFLDDLSQNRTGGLFEYDNNKAPQVTLPFAANLTNVFQPYQPLEYIPLEPIPKDRTIWGKIPKPTVAVVYITPDVHSRATNLFLAEVKDALAREAGKGSDHRILDIGMDPDQISAGAVASGPELLRLQDQHKLENLKKLIYHEPDVLIGIIDGHGMSQSKYKEAAAEVRRLGDRKLGAVTVCLRKQDLEERFRLSPNPDEPLFPLNVLLKIRFMLGSMNYETEELDTHIAQAHKEGVIVIGAHISQPAADSTEYCPAVAALVVSRPDNMSFYRAAARLQRPTQQYEQAYDIPEELPQDAWKLSKLKKIYQPEIVNLKDTLEKIFRAWKTDRHKFEGTDLRTKLIPRVVFYRDSYHEIDPEAHKRETGAIIEAYRNEFIKINDVPLSYVTVMKNSRIHSAIPTGEQNKDRVYKPLFTFTTSEYSAPDAPEREEDGAKYQYLVHTNGDGRNMTLEDLCNITRLLNVNSQLCDYTSLALPVHYARKLARRVLSYYDWMAHKDISNYPDLAKKTPYDKVTGEEQLEGLSHRLKNVVSRDGTWDEVREKAFEYTIRPWHKKLDEKMFFL</sequence>
<organism evidence="3 4">
    <name type="scientific">Karstenula rhodostoma CBS 690.94</name>
    <dbReference type="NCBI Taxonomy" id="1392251"/>
    <lineage>
        <taxon>Eukaryota</taxon>
        <taxon>Fungi</taxon>
        <taxon>Dikarya</taxon>
        <taxon>Ascomycota</taxon>
        <taxon>Pezizomycotina</taxon>
        <taxon>Dothideomycetes</taxon>
        <taxon>Pleosporomycetidae</taxon>
        <taxon>Pleosporales</taxon>
        <taxon>Massarineae</taxon>
        <taxon>Didymosphaeriaceae</taxon>
        <taxon>Karstenula</taxon>
    </lineage>
</organism>
<evidence type="ECO:0000313" key="4">
    <source>
        <dbReference type="Proteomes" id="UP000799764"/>
    </source>
</evidence>
<dbReference type="Proteomes" id="UP000799764">
    <property type="component" value="Unassembled WGS sequence"/>
</dbReference>
<evidence type="ECO:0000256" key="1">
    <source>
        <dbReference type="SAM" id="MobiDB-lite"/>
    </source>
</evidence>
<evidence type="ECO:0000259" key="2">
    <source>
        <dbReference type="SMART" id="SM00950"/>
    </source>
</evidence>
<dbReference type="SUPFAM" id="SSF53098">
    <property type="entry name" value="Ribonuclease H-like"/>
    <property type="match status" value="1"/>
</dbReference>
<comment type="caution">
    <text evidence="3">The sequence shown here is derived from an EMBL/GenBank/DDBJ whole genome shotgun (WGS) entry which is preliminary data.</text>
</comment>
<dbReference type="SMART" id="SM00950">
    <property type="entry name" value="Piwi"/>
    <property type="match status" value="1"/>
</dbReference>
<protein>
    <recommendedName>
        <fullName evidence="2">Piwi domain-containing protein</fullName>
    </recommendedName>
</protein>
<feature type="region of interest" description="Disordered" evidence="1">
    <location>
        <begin position="1"/>
        <end position="30"/>
    </location>
</feature>
<dbReference type="EMBL" id="MU001511">
    <property type="protein sequence ID" value="KAF2438841.1"/>
    <property type="molecule type" value="Genomic_DNA"/>
</dbReference>
<dbReference type="Gene3D" id="3.30.420.10">
    <property type="entry name" value="Ribonuclease H-like superfamily/Ribonuclease H"/>
    <property type="match status" value="1"/>
</dbReference>
<accession>A0A9P4P7D8</accession>
<reference evidence="3" key="1">
    <citation type="journal article" date="2020" name="Stud. Mycol.">
        <title>101 Dothideomycetes genomes: a test case for predicting lifestyles and emergence of pathogens.</title>
        <authorList>
            <person name="Haridas S."/>
            <person name="Albert R."/>
            <person name="Binder M."/>
            <person name="Bloem J."/>
            <person name="Labutti K."/>
            <person name="Salamov A."/>
            <person name="Andreopoulos B."/>
            <person name="Baker S."/>
            <person name="Barry K."/>
            <person name="Bills G."/>
            <person name="Bluhm B."/>
            <person name="Cannon C."/>
            <person name="Castanera R."/>
            <person name="Culley D."/>
            <person name="Daum C."/>
            <person name="Ezra D."/>
            <person name="Gonzalez J."/>
            <person name="Henrissat B."/>
            <person name="Kuo A."/>
            <person name="Liang C."/>
            <person name="Lipzen A."/>
            <person name="Lutzoni F."/>
            <person name="Magnuson J."/>
            <person name="Mondo S."/>
            <person name="Nolan M."/>
            <person name="Ohm R."/>
            <person name="Pangilinan J."/>
            <person name="Park H.-J."/>
            <person name="Ramirez L."/>
            <person name="Alfaro M."/>
            <person name="Sun H."/>
            <person name="Tritt A."/>
            <person name="Yoshinaga Y."/>
            <person name="Zwiers L.-H."/>
            <person name="Turgeon B."/>
            <person name="Goodwin S."/>
            <person name="Spatafora J."/>
            <person name="Crous P."/>
            <person name="Grigoriev I."/>
        </authorList>
    </citation>
    <scope>NUCLEOTIDE SEQUENCE</scope>
    <source>
        <strain evidence="3">CBS 690.94</strain>
    </source>
</reference>
<evidence type="ECO:0000313" key="3">
    <source>
        <dbReference type="EMBL" id="KAF2438841.1"/>
    </source>
</evidence>
<dbReference type="Pfam" id="PF02171">
    <property type="entry name" value="Piwi"/>
    <property type="match status" value="1"/>
</dbReference>
<keyword evidence="4" id="KW-1185">Reference proteome</keyword>
<dbReference type="GO" id="GO:0003676">
    <property type="term" value="F:nucleic acid binding"/>
    <property type="evidence" value="ECO:0007669"/>
    <property type="project" value="InterPro"/>
</dbReference>